<accession>A0A6J8CL46</accession>
<dbReference type="GO" id="GO:0045121">
    <property type="term" value="C:membrane raft"/>
    <property type="evidence" value="ECO:0007669"/>
    <property type="project" value="TreeGrafter"/>
</dbReference>
<proteinExistence type="predicted"/>
<feature type="region of interest" description="Disordered" evidence="1">
    <location>
        <begin position="275"/>
        <end position="305"/>
    </location>
</feature>
<dbReference type="SMART" id="SM00409">
    <property type="entry name" value="IG"/>
    <property type="match status" value="3"/>
</dbReference>
<keyword evidence="2" id="KW-0812">Transmembrane</keyword>
<dbReference type="InterPro" id="IPR036179">
    <property type="entry name" value="Ig-like_dom_sf"/>
</dbReference>
<dbReference type="PANTHER" id="PTHR11422">
    <property type="entry name" value="T-CELL SURFACE GLYCOPROTEIN CD4"/>
    <property type="match status" value="1"/>
</dbReference>
<dbReference type="Proteomes" id="UP000507470">
    <property type="component" value="Unassembled WGS sequence"/>
</dbReference>
<dbReference type="PROSITE" id="PS50835">
    <property type="entry name" value="IG_LIKE"/>
    <property type="match status" value="2"/>
</dbReference>
<organism evidence="4 5">
    <name type="scientific">Mytilus coruscus</name>
    <name type="common">Sea mussel</name>
    <dbReference type="NCBI Taxonomy" id="42192"/>
    <lineage>
        <taxon>Eukaryota</taxon>
        <taxon>Metazoa</taxon>
        <taxon>Spiralia</taxon>
        <taxon>Lophotrochozoa</taxon>
        <taxon>Mollusca</taxon>
        <taxon>Bivalvia</taxon>
        <taxon>Autobranchia</taxon>
        <taxon>Pteriomorphia</taxon>
        <taxon>Mytilida</taxon>
        <taxon>Mytiloidea</taxon>
        <taxon>Mytilidae</taxon>
        <taxon>Mytilinae</taxon>
        <taxon>Mytilus</taxon>
    </lineage>
</organism>
<evidence type="ECO:0000313" key="4">
    <source>
        <dbReference type="EMBL" id="CAC5397168.1"/>
    </source>
</evidence>
<evidence type="ECO:0000256" key="2">
    <source>
        <dbReference type="SAM" id="Phobius"/>
    </source>
</evidence>
<dbReference type="InterPro" id="IPR013783">
    <property type="entry name" value="Ig-like_fold"/>
</dbReference>
<keyword evidence="2" id="KW-0472">Membrane</keyword>
<dbReference type="InterPro" id="IPR003599">
    <property type="entry name" value="Ig_sub"/>
</dbReference>
<dbReference type="GO" id="GO:0070374">
    <property type="term" value="P:positive regulation of ERK1 and ERK2 cascade"/>
    <property type="evidence" value="ECO:0007669"/>
    <property type="project" value="TreeGrafter"/>
</dbReference>
<feature type="transmembrane region" description="Helical" evidence="2">
    <location>
        <begin position="730"/>
        <end position="749"/>
    </location>
</feature>
<dbReference type="EMBL" id="CACVKT020005666">
    <property type="protein sequence ID" value="CAC5397168.1"/>
    <property type="molecule type" value="Genomic_DNA"/>
</dbReference>
<feature type="compositionally biased region" description="Basic and acidic residues" evidence="1">
    <location>
        <begin position="1059"/>
        <end position="1069"/>
    </location>
</feature>
<dbReference type="CDD" id="cd00096">
    <property type="entry name" value="Ig"/>
    <property type="match status" value="1"/>
</dbReference>
<dbReference type="PANTHER" id="PTHR11422:SF5">
    <property type="entry name" value="DIVERSE IMMUNOGLOBULIN DOMAIN-CONTAINING PROTEIN 1.1 ISOFORM X1-RELATED"/>
    <property type="match status" value="1"/>
</dbReference>
<feature type="region of interest" description="Disordered" evidence="1">
    <location>
        <begin position="1050"/>
        <end position="1069"/>
    </location>
</feature>
<keyword evidence="2" id="KW-1133">Transmembrane helix</keyword>
<sequence>MTVELRSLRRILIRQRLKRGLPKKLKQQKGFPIKTAIMIDQSLMKLEDELVLAIGDNITLSCDTPERKAIKKTFPKSKHQWIFNNVNLEIDKKRMKLQGLFFEISYFNATDQGLYACRIHYAPKRRKTIYFATLISEKVGIPVKVMETKTLKLHCPSSPIGRLFRKSYRNWSLKGKVVQGYTSIPAKRRAFESFYNASSLKHEGSWVCQVTDPATDRQWDLIRYDVSVTALPLHESKAHKFVMDHPILIATQSLSVLLFLVAMFIYFVHEPKQTEKPGKDEELDENYSDLGSANEGDGNDNAEEKYGDNASLYEEEGKGMNFGEQNLISYYSDEDFGDRTPFHEETYGDNTPLYEEEGKGMNFEPDFISYYSDEYFGDRTPGPFHEERYGDITSVYEEEDGEWNFGEHISFNNYYEDEDFGDGTTFYDENNDIRIEEMWKEGNKEENYVESAEIYSKKRFRSCNSGVQQVVELQTHNQLNGSSQTENHSARNRIKRFKIKDKLSKIHADIPLPKNLRKLIKKELKNATHVRYNRTVGGTMEITCENEISRQINKLYKKSKAKWLHNNGALRIIAGRMFYQFGILRIERLEPEDQGTYICQVEYEPEEFKTVALYTLVTDPGIQVRVKESLNFNLHCPSQSLYHMVKHSNRSWIHNHNVTNYSTSIFNKSSANFYNANKDMAGNWTCVVFDPIKNVEFDLVTYQVHVDPPPSLFEILYQYFKDNPTICGAIGLPLLCIFLVFLVTVFYFVDKHKEENKKKLDMFKSKLKDLDLKALGDEAKPYYDEPDASPKPYQYDRNIVWDYPYRNQDHENSIARLYMEYQTHYRDDYMRHLQNLDVNGSPISYHNSIAGSNMKTLSQYRDDYLRRLQNPDANASPKSYHDNFIAGLKMKTLSQYRNDYMRRLQNPDCGSNPKSYHENFIAGSNMRTLSQYRNDYMRRLQNPDFDSNPISYHENFIAGSNMRTLSQYQNDYMRRLQNPDVDASPKSYHENFIAGSNMRTLSQYQNDYMRRLQNPDVDTSPKSYHENFIAGSNMRTLSQFRNDYMRRLQNPDFDASPKSYHENFKAGST</sequence>
<keyword evidence="5" id="KW-1185">Reference proteome</keyword>
<gene>
    <name evidence="4" type="ORF">MCOR_31628</name>
</gene>
<feature type="transmembrane region" description="Helical" evidence="2">
    <location>
        <begin position="247"/>
        <end position="268"/>
    </location>
</feature>
<dbReference type="SUPFAM" id="SSF48726">
    <property type="entry name" value="Immunoglobulin"/>
    <property type="match status" value="2"/>
</dbReference>
<dbReference type="Gene3D" id="2.60.40.10">
    <property type="entry name" value="Immunoglobulins"/>
    <property type="match status" value="2"/>
</dbReference>
<dbReference type="OrthoDB" id="6160164at2759"/>
<dbReference type="GO" id="GO:0042289">
    <property type="term" value="F:MHC class II protein binding"/>
    <property type="evidence" value="ECO:0007669"/>
    <property type="project" value="TreeGrafter"/>
</dbReference>
<dbReference type="AlphaFoldDB" id="A0A6J8CL46"/>
<feature type="domain" description="Ig-like" evidence="3">
    <location>
        <begin position="513"/>
        <end position="612"/>
    </location>
</feature>
<reference evidence="4 5" key="1">
    <citation type="submission" date="2020-06" db="EMBL/GenBank/DDBJ databases">
        <authorList>
            <person name="Li R."/>
            <person name="Bekaert M."/>
        </authorList>
    </citation>
    <scope>NUCLEOTIDE SEQUENCE [LARGE SCALE GENOMIC DNA]</scope>
    <source>
        <strain evidence="5">wild</strain>
    </source>
</reference>
<dbReference type="GO" id="GO:0035723">
    <property type="term" value="P:interleukin-15-mediated signaling pathway"/>
    <property type="evidence" value="ECO:0007669"/>
    <property type="project" value="TreeGrafter"/>
</dbReference>
<evidence type="ECO:0000313" key="5">
    <source>
        <dbReference type="Proteomes" id="UP000507470"/>
    </source>
</evidence>
<feature type="domain" description="Ig-like" evidence="3">
    <location>
        <begin position="32"/>
        <end position="130"/>
    </location>
</feature>
<dbReference type="GO" id="GO:0009897">
    <property type="term" value="C:external side of plasma membrane"/>
    <property type="evidence" value="ECO:0007669"/>
    <property type="project" value="TreeGrafter"/>
</dbReference>
<evidence type="ECO:0000259" key="3">
    <source>
        <dbReference type="PROSITE" id="PS50835"/>
    </source>
</evidence>
<protein>
    <recommendedName>
        <fullName evidence="3">Ig-like domain-containing protein</fullName>
    </recommendedName>
</protein>
<evidence type="ECO:0000256" key="1">
    <source>
        <dbReference type="SAM" id="MobiDB-lite"/>
    </source>
</evidence>
<name>A0A6J8CL46_MYTCO</name>
<dbReference type="InterPro" id="IPR007110">
    <property type="entry name" value="Ig-like_dom"/>
</dbReference>
<dbReference type="GO" id="GO:1990782">
    <property type="term" value="F:protein tyrosine kinase binding"/>
    <property type="evidence" value="ECO:0007669"/>
    <property type="project" value="TreeGrafter"/>
</dbReference>